<evidence type="ECO:0000313" key="1">
    <source>
        <dbReference type="EMBL" id="KAG5570097.1"/>
    </source>
</evidence>
<evidence type="ECO:0000313" key="2">
    <source>
        <dbReference type="Proteomes" id="UP000824120"/>
    </source>
</evidence>
<keyword evidence="2" id="KW-1185">Reference proteome</keyword>
<name>A0A9J5W3X5_SOLCO</name>
<protein>
    <submittedName>
        <fullName evidence="1">Uncharacterized protein</fullName>
    </submittedName>
</protein>
<dbReference type="EMBL" id="JACXVP010000012">
    <property type="protein sequence ID" value="KAG5570097.1"/>
    <property type="molecule type" value="Genomic_DNA"/>
</dbReference>
<reference evidence="1 2" key="1">
    <citation type="submission" date="2020-09" db="EMBL/GenBank/DDBJ databases">
        <title>De no assembly of potato wild relative species, Solanum commersonii.</title>
        <authorList>
            <person name="Cho K."/>
        </authorList>
    </citation>
    <scope>NUCLEOTIDE SEQUENCE [LARGE SCALE GENOMIC DNA]</scope>
    <source>
        <strain evidence="1">LZ3.2</strain>
        <tissue evidence="1">Leaf</tissue>
    </source>
</reference>
<dbReference type="AlphaFoldDB" id="A0A9J5W3X5"/>
<proteinExistence type="predicted"/>
<gene>
    <name evidence="1" type="ORF">H5410_059863</name>
</gene>
<organism evidence="1 2">
    <name type="scientific">Solanum commersonii</name>
    <name type="common">Commerson's wild potato</name>
    <name type="synonym">Commerson's nightshade</name>
    <dbReference type="NCBI Taxonomy" id="4109"/>
    <lineage>
        <taxon>Eukaryota</taxon>
        <taxon>Viridiplantae</taxon>
        <taxon>Streptophyta</taxon>
        <taxon>Embryophyta</taxon>
        <taxon>Tracheophyta</taxon>
        <taxon>Spermatophyta</taxon>
        <taxon>Magnoliopsida</taxon>
        <taxon>eudicotyledons</taxon>
        <taxon>Gunneridae</taxon>
        <taxon>Pentapetalae</taxon>
        <taxon>asterids</taxon>
        <taxon>lamiids</taxon>
        <taxon>Solanales</taxon>
        <taxon>Solanaceae</taxon>
        <taxon>Solanoideae</taxon>
        <taxon>Solaneae</taxon>
        <taxon>Solanum</taxon>
    </lineage>
</organism>
<sequence>MKLTKFYVQVCANKQMFWLHDTDIHFEVSVQVDLKESYMQLFDRDDDIKALTFIRDANL</sequence>
<dbReference type="Proteomes" id="UP000824120">
    <property type="component" value="Chromosome 12"/>
</dbReference>
<accession>A0A9J5W3X5</accession>
<comment type="caution">
    <text evidence="1">The sequence shown here is derived from an EMBL/GenBank/DDBJ whole genome shotgun (WGS) entry which is preliminary data.</text>
</comment>